<organism evidence="1 2">
    <name type="scientific">Streblomastix strix</name>
    <dbReference type="NCBI Taxonomy" id="222440"/>
    <lineage>
        <taxon>Eukaryota</taxon>
        <taxon>Metamonada</taxon>
        <taxon>Preaxostyla</taxon>
        <taxon>Oxymonadida</taxon>
        <taxon>Streblomastigidae</taxon>
        <taxon>Streblomastix</taxon>
    </lineage>
</organism>
<proteinExistence type="predicted"/>
<accession>A0A5J4T5M4</accession>
<comment type="caution">
    <text evidence="1">The sequence shown here is derived from an EMBL/GenBank/DDBJ whole genome shotgun (WGS) entry which is preliminary data.</text>
</comment>
<feature type="non-terminal residue" evidence="1">
    <location>
        <position position="310"/>
    </location>
</feature>
<gene>
    <name evidence="1" type="ORF">EZS28_050829</name>
</gene>
<name>A0A5J4T5M4_9EUKA</name>
<reference evidence="1 2" key="1">
    <citation type="submission" date="2019-03" db="EMBL/GenBank/DDBJ databases">
        <title>Single cell metagenomics reveals metabolic interactions within the superorganism composed of flagellate Streblomastix strix and complex community of Bacteroidetes bacteria on its surface.</title>
        <authorList>
            <person name="Treitli S.C."/>
            <person name="Kolisko M."/>
            <person name="Husnik F."/>
            <person name="Keeling P."/>
            <person name="Hampl V."/>
        </authorList>
    </citation>
    <scope>NUCLEOTIDE SEQUENCE [LARGE SCALE GENOMIC DNA]</scope>
    <source>
        <strain evidence="1">ST1C</strain>
    </source>
</reference>
<dbReference type="EMBL" id="SNRW01037704">
    <property type="protein sequence ID" value="KAA6353644.1"/>
    <property type="molecule type" value="Genomic_DNA"/>
</dbReference>
<protein>
    <submittedName>
        <fullName evidence="1">Uncharacterized protein</fullName>
    </submittedName>
</protein>
<evidence type="ECO:0000313" key="2">
    <source>
        <dbReference type="Proteomes" id="UP000324800"/>
    </source>
</evidence>
<dbReference type="Proteomes" id="UP000324800">
    <property type="component" value="Unassembled WGS sequence"/>
</dbReference>
<evidence type="ECO:0000313" key="1">
    <source>
        <dbReference type="EMBL" id="KAA6353644.1"/>
    </source>
</evidence>
<sequence length="310" mass="34129">MANVVDIVDSYSKTEDDTLLLLKANIADLTNYGFLTSVQAIKGQKQFGVISASSILKLSKNDASILLAGGGNMLVSSLITQSQLQEVRDIASRKSKTYVFSTQGELNDWMDVQDNVAKLVIGDNLYIVDKEVTDYWWDGTDIKVLETELPDMINVITTLGAATGGSNAITDISIDGNVLAPAKNKKIFDTDYDQSIYGQNTFNTTIYSVGILIQTYNNSSVVCTRGGIRSIADIQSASYSKSKDDALLILKADKSTTYTKTEDDYLLLLKADKTQVVGKRTPLPYGIKTQKQRKNNSGYSQSQWKMKIIY</sequence>
<dbReference type="AlphaFoldDB" id="A0A5J4T5M4"/>